<accession>A0ABX9KFT4</accession>
<dbReference type="CDD" id="cd11532">
    <property type="entry name" value="NTP-PPase_COG4997"/>
    <property type="match status" value="1"/>
</dbReference>
<dbReference type="RefSeq" id="WP_114642761.1">
    <property type="nucleotide sequence ID" value="NZ_JAACIO010000025.1"/>
</dbReference>
<evidence type="ECO:0000313" key="2">
    <source>
        <dbReference type="Proteomes" id="UP000263486"/>
    </source>
</evidence>
<protein>
    <submittedName>
        <fullName evidence="1">Phosphoribosyl-ATP pyrophosphohydrolase</fullName>
    </submittedName>
</protein>
<comment type="caution">
    <text evidence="1">The sequence shown here is derived from an EMBL/GenBank/DDBJ whole genome shotgun (WGS) entry which is preliminary data.</text>
</comment>
<dbReference type="EMBL" id="QUAJ01000017">
    <property type="protein sequence ID" value="REI40662.1"/>
    <property type="molecule type" value="Genomic_DNA"/>
</dbReference>
<dbReference type="InterPro" id="IPR038735">
    <property type="entry name" value="MSMEG_1276-like_NTP-PPase_dom"/>
</dbReference>
<name>A0ABX9KFT4_9FUSO</name>
<evidence type="ECO:0000313" key="1">
    <source>
        <dbReference type="EMBL" id="REI40662.1"/>
    </source>
</evidence>
<dbReference type="SUPFAM" id="SSF101386">
    <property type="entry name" value="all-alpha NTP pyrophosphatases"/>
    <property type="match status" value="1"/>
</dbReference>
<reference evidence="1 2" key="1">
    <citation type="submission" date="2018-08" db="EMBL/GenBank/DDBJ databases">
        <title>Draft genome sequence of Psychrilyobacter sp. strain SD5 isolated from Black Sea water.</title>
        <authorList>
            <person name="Yadav S."/>
            <person name="Villanueva L."/>
            <person name="Damste J.S.S."/>
        </authorList>
    </citation>
    <scope>NUCLEOTIDE SEQUENCE [LARGE SCALE GENOMIC DNA]</scope>
    <source>
        <strain evidence="1 2">SD5</strain>
    </source>
</reference>
<sequence length="104" mass="12301">MKIYNKLVRDKIPQIIEENGKKSCCHIAEEEEYLEVLKDKINEEVEEFYETPSVEEMADILEVLGALTDYHGFNKDEIEKVRLEKNKKRGAFKNRIILEKVEEL</sequence>
<proteinExistence type="predicted"/>
<dbReference type="Proteomes" id="UP000263486">
    <property type="component" value="Unassembled WGS sequence"/>
</dbReference>
<keyword evidence="2" id="KW-1185">Reference proteome</keyword>
<gene>
    <name evidence="1" type="ORF">DYH56_10175</name>
</gene>
<organism evidence="1 2">
    <name type="scientific">Psychrilyobacter piezotolerans</name>
    <dbReference type="NCBI Taxonomy" id="2293438"/>
    <lineage>
        <taxon>Bacteria</taxon>
        <taxon>Fusobacteriati</taxon>
        <taxon>Fusobacteriota</taxon>
        <taxon>Fusobacteriia</taxon>
        <taxon>Fusobacteriales</taxon>
        <taxon>Fusobacteriaceae</taxon>
        <taxon>Psychrilyobacter</taxon>
    </lineage>
</organism>